<dbReference type="Pfam" id="PF00075">
    <property type="entry name" value="RNase_H"/>
    <property type="match status" value="1"/>
</dbReference>
<dbReference type="EC" id="3.1.26.4" evidence="5"/>
<proteinExistence type="inferred from homology"/>
<dbReference type="Proteomes" id="UP000316562">
    <property type="component" value="Unassembled WGS sequence"/>
</dbReference>
<comment type="cofactor">
    <cofactor evidence="2">
        <name>Mg(2+)</name>
        <dbReference type="ChEBI" id="CHEBI:18420"/>
    </cofactor>
</comment>
<accession>A0A519BEK8</accession>
<keyword evidence="6" id="KW-0540">Nuclease</keyword>
<organism evidence="12 13">
    <name type="scientific">Acididesulfobacter guangdongensis</name>
    <dbReference type="NCBI Taxonomy" id="2597225"/>
    <lineage>
        <taxon>Bacteria</taxon>
        <taxon>Deltaproteobacteria</taxon>
        <taxon>Candidatus Acidulodesulfobacterales</taxon>
        <taxon>Candidatus Acididesulfobacter</taxon>
    </lineage>
</organism>
<dbReference type="GO" id="GO:0004523">
    <property type="term" value="F:RNA-DNA hybrid ribonuclease activity"/>
    <property type="evidence" value="ECO:0007669"/>
    <property type="project" value="UniProtKB-EC"/>
</dbReference>
<protein>
    <recommendedName>
        <fullName evidence="5">ribonuclease H</fullName>
        <ecNumber evidence="5">3.1.26.4</ecNumber>
    </recommendedName>
</protein>
<dbReference type="Gene3D" id="3.30.420.10">
    <property type="entry name" value="Ribonuclease H-like superfamily/Ribonuclease H"/>
    <property type="match status" value="1"/>
</dbReference>
<dbReference type="InterPro" id="IPR002156">
    <property type="entry name" value="RNaseH_domain"/>
</dbReference>
<comment type="catalytic activity">
    <reaction evidence="1">
        <text>Endonucleolytic cleavage to 5'-phosphomonoester.</text>
        <dbReference type="EC" id="3.1.26.4"/>
    </reaction>
</comment>
<evidence type="ECO:0000259" key="11">
    <source>
        <dbReference type="PROSITE" id="PS50879"/>
    </source>
</evidence>
<dbReference type="SUPFAM" id="SSF53098">
    <property type="entry name" value="Ribonuclease H-like"/>
    <property type="match status" value="1"/>
</dbReference>
<evidence type="ECO:0000256" key="3">
    <source>
        <dbReference type="ARBA" id="ARBA00005300"/>
    </source>
</evidence>
<dbReference type="InterPro" id="IPR012337">
    <property type="entry name" value="RNaseH-like_sf"/>
</dbReference>
<dbReference type="AlphaFoldDB" id="A0A519BEK8"/>
<comment type="similarity">
    <text evidence="3">Belongs to the RNase H family.</text>
</comment>
<dbReference type="PROSITE" id="PS50879">
    <property type="entry name" value="RNASE_H_1"/>
    <property type="match status" value="1"/>
</dbReference>
<feature type="domain" description="RNase H type-1" evidence="11">
    <location>
        <begin position="1"/>
        <end position="138"/>
    </location>
</feature>
<dbReference type="PANTHER" id="PTHR10642:SF26">
    <property type="entry name" value="RIBONUCLEASE H1"/>
    <property type="match status" value="1"/>
</dbReference>
<dbReference type="InterPro" id="IPR036397">
    <property type="entry name" value="RNaseH_sf"/>
</dbReference>
<evidence type="ECO:0000256" key="4">
    <source>
        <dbReference type="ARBA" id="ARBA00011245"/>
    </source>
</evidence>
<dbReference type="InterPro" id="IPR022892">
    <property type="entry name" value="RNaseHI"/>
</dbReference>
<dbReference type="CDD" id="cd09278">
    <property type="entry name" value="RNase_HI_prokaryote_like"/>
    <property type="match status" value="1"/>
</dbReference>
<dbReference type="GO" id="GO:0003676">
    <property type="term" value="F:nucleic acid binding"/>
    <property type="evidence" value="ECO:0007669"/>
    <property type="project" value="InterPro"/>
</dbReference>
<reference evidence="12 13" key="1">
    <citation type="journal article" date="2019" name="ISME J.">
        <title>Insights into ecological role of a new deltaproteobacterial order Candidatus Acidulodesulfobacterales by metagenomics and metatranscriptomics.</title>
        <authorList>
            <person name="Tan S."/>
            <person name="Liu J."/>
            <person name="Fang Y."/>
            <person name="Hedlund B.P."/>
            <person name="Lian Z.H."/>
            <person name="Huang L.Y."/>
            <person name="Li J.T."/>
            <person name="Huang L.N."/>
            <person name="Li W.J."/>
            <person name="Jiang H.C."/>
            <person name="Dong H.L."/>
            <person name="Shu W.S."/>
        </authorList>
    </citation>
    <scope>NUCLEOTIDE SEQUENCE [LARGE SCALE GENOMIC DNA]</scope>
    <source>
        <strain evidence="12">AP2</strain>
    </source>
</reference>
<evidence type="ECO:0000256" key="1">
    <source>
        <dbReference type="ARBA" id="ARBA00000077"/>
    </source>
</evidence>
<evidence type="ECO:0000256" key="5">
    <source>
        <dbReference type="ARBA" id="ARBA00012180"/>
    </source>
</evidence>
<gene>
    <name evidence="12" type="ORF">EVJ46_09255</name>
</gene>
<dbReference type="GO" id="GO:0046872">
    <property type="term" value="F:metal ion binding"/>
    <property type="evidence" value="ECO:0007669"/>
    <property type="project" value="UniProtKB-KW"/>
</dbReference>
<dbReference type="EMBL" id="SGBC01000004">
    <property type="protein sequence ID" value="RZD15702.1"/>
    <property type="molecule type" value="Genomic_DNA"/>
</dbReference>
<dbReference type="PANTHER" id="PTHR10642">
    <property type="entry name" value="RIBONUCLEASE H1"/>
    <property type="match status" value="1"/>
</dbReference>
<evidence type="ECO:0000313" key="12">
    <source>
        <dbReference type="EMBL" id="RZD15702.1"/>
    </source>
</evidence>
<dbReference type="InterPro" id="IPR050092">
    <property type="entry name" value="RNase_H"/>
</dbReference>
<evidence type="ECO:0000256" key="7">
    <source>
        <dbReference type="ARBA" id="ARBA00022723"/>
    </source>
</evidence>
<evidence type="ECO:0000256" key="2">
    <source>
        <dbReference type="ARBA" id="ARBA00001946"/>
    </source>
</evidence>
<dbReference type="GO" id="GO:0043137">
    <property type="term" value="P:DNA replication, removal of RNA primer"/>
    <property type="evidence" value="ECO:0007669"/>
    <property type="project" value="TreeGrafter"/>
</dbReference>
<keyword evidence="7" id="KW-0479">Metal-binding</keyword>
<evidence type="ECO:0000256" key="6">
    <source>
        <dbReference type="ARBA" id="ARBA00022722"/>
    </source>
</evidence>
<keyword evidence="10" id="KW-0460">Magnesium</keyword>
<evidence type="ECO:0000256" key="9">
    <source>
        <dbReference type="ARBA" id="ARBA00022801"/>
    </source>
</evidence>
<name>A0A519BEK8_ACIG2</name>
<keyword evidence="9" id="KW-0378">Hydrolase</keyword>
<sequence>MDIINIYTDGACSKNPGPGAYAAILLYKDNEKIISGYKEWTTNQEMEISAVLNALKSIKNKEIAINLYSDSKYALDGMMFWMHDWAKKQWKKDIKHKQIWQEIYILYNTLKINCIWVKGHSNNLYNEQCDKIAKNLIKDNKQ</sequence>
<evidence type="ECO:0000256" key="10">
    <source>
        <dbReference type="ARBA" id="ARBA00022842"/>
    </source>
</evidence>
<keyword evidence="8" id="KW-0255">Endonuclease</keyword>
<evidence type="ECO:0000256" key="8">
    <source>
        <dbReference type="ARBA" id="ARBA00022759"/>
    </source>
</evidence>
<comment type="subunit">
    <text evidence="4">Monomer.</text>
</comment>
<comment type="caution">
    <text evidence="12">The sequence shown here is derived from an EMBL/GenBank/DDBJ whole genome shotgun (WGS) entry which is preliminary data.</text>
</comment>
<evidence type="ECO:0000313" key="13">
    <source>
        <dbReference type="Proteomes" id="UP000316562"/>
    </source>
</evidence>